<dbReference type="HOGENOM" id="CLU_059501_1_1_2"/>
<dbReference type="Gene3D" id="3.30.470.20">
    <property type="entry name" value="ATP-grasp fold, B domain"/>
    <property type="match status" value="1"/>
</dbReference>
<dbReference type="GeneID" id="5326480"/>
<dbReference type="Pfam" id="PF18301">
    <property type="entry name" value="preATP-grasp_3"/>
    <property type="match status" value="1"/>
</dbReference>
<dbReference type="eggNOG" id="arCOG01592">
    <property type="taxonomic scope" value="Archaea"/>
</dbReference>
<dbReference type="EMBL" id="CP000743">
    <property type="protein sequence ID" value="ABR56034.1"/>
    <property type="molecule type" value="Genomic_DNA"/>
</dbReference>
<dbReference type="InterPro" id="IPR024710">
    <property type="entry name" value="MfnD"/>
</dbReference>
<name>A6UU62_META3</name>
<accession>A6UU62</accession>
<dbReference type="GO" id="GO:0005524">
    <property type="term" value="F:ATP binding"/>
    <property type="evidence" value="ECO:0007669"/>
    <property type="project" value="UniProtKB-UniRule"/>
</dbReference>
<dbReference type="InterPro" id="IPR011761">
    <property type="entry name" value="ATP-grasp"/>
</dbReference>
<dbReference type="InterPro" id="IPR053510">
    <property type="entry name" value="Tyramine-Glutamate_Synthase"/>
</dbReference>
<keyword evidence="1" id="KW-0067">ATP-binding</keyword>
<keyword evidence="1" id="KW-0547">Nucleotide-binding</keyword>
<dbReference type="Proteomes" id="UP000001106">
    <property type="component" value="Chromosome"/>
</dbReference>
<dbReference type="Gene3D" id="3.40.50.11770">
    <property type="match status" value="1"/>
</dbReference>
<evidence type="ECO:0000313" key="3">
    <source>
        <dbReference type="EMBL" id="ABR56034.1"/>
    </source>
</evidence>
<feature type="domain" description="ATP-grasp" evidence="2">
    <location>
        <begin position="113"/>
        <end position="284"/>
    </location>
</feature>
<dbReference type="InterPro" id="IPR040803">
    <property type="entry name" value="MfnD_preATP-grasp"/>
</dbReference>
<dbReference type="KEGG" id="mae:Maeo_0448"/>
<keyword evidence="4" id="KW-1185">Reference proteome</keyword>
<sequence>MDIYFFEYALGSGEIVDKNILEEGRLMFDRLLKDFLKQGYSVLSIVDIKYYDTIMENYKQEKNLNIIALEEGQNYKLKIKELLNSPTTNLKYGLIIAPECDNILYDLTKLLESSNTINLGAPSKAVEIAGDKYLTYLKIKDSVKTPKTLQPDKYIVKEIDGCGGERQVINNNSIIQEFIEGESYSVSFIVGEHSIYPLCLNKQYIKECYCGGETNIDHPLKEEIINQCKKAIQTIGGFNGYVGVDVIINNENIYILEINPRITTSIIGIDTNPSLSTLLVNNALKNRLKYTVKKGKKFIVNNEILNCGDTE</sequence>
<dbReference type="GO" id="GO:0046872">
    <property type="term" value="F:metal ion binding"/>
    <property type="evidence" value="ECO:0007669"/>
    <property type="project" value="InterPro"/>
</dbReference>
<dbReference type="Pfam" id="PF02655">
    <property type="entry name" value="ATP-grasp_3"/>
    <property type="match status" value="1"/>
</dbReference>
<proteinExistence type="predicted"/>
<dbReference type="AlphaFoldDB" id="A6UU62"/>
<dbReference type="NCBIfam" id="NF040722">
    <property type="entry name" value="MfnD_Meth"/>
    <property type="match status" value="1"/>
</dbReference>
<dbReference type="RefSeq" id="WP_011973166.1">
    <property type="nucleotide sequence ID" value="NC_009635.1"/>
</dbReference>
<dbReference type="InterPro" id="IPR003806">
    <property type="entry name" value="ATP-grasp_PylC-type"/>
</dbReference>
<evidence type="ECO:0000313" key="4">
    <source>
        <dbReference type="Proteomes" id="UP000001106"/>
    </source>
</evidence>
<dbReference type="Gene3D" id="2.30.36.100">
    <property type="match status" value="1"/>
</dbReference>
<gene>
    <name evidence="3" type="ordered locus">Maeo_0448</name>
</gene>
<evidence type="ECO:0000259" key="2">
    <source>
        <dbReference type="PROSITE" id="PS50975"/>
    </source>
</evidence>
<dbReference type="PIRSF" id="PIRSF016766">
    <property type="entry name" value="UCP016766_ATPgrasp"/>
    <property type="match status" value="1"/>
</dbReference>
<protein>
    <recommendedName>
        <fullName evidence="2">ATP-grasp domain-containing protein</fullName>
    </recommendedName>
</protein>
<dbReference type="PROSITE" id="PS50975">
    <property type="entry name" value="ATP_GRASP"/>
    <property type="match status" value="1"/>
</dbReference>
<evidence type="ECO:0000256" key="1">
    <source>
        <dbReference type="PROSITE-ProRule" id="PRU00409"/>
    </source>
</evidence>
<dbReference type="SUPFAM" id="SSF56059">
    <property type="entry name" value="Glutathione synthetase ATP-binding domain-like"/>
    <property type="match status" value="1"/>
</dbReference>
<organism evidence="3 4">
    <name type="scientific">Methanococcus aeolicus (strain ATCC BAA-1280 / DSM 17508 / OCM 812 / Nankai-3)</name>
    <dbReference type="NCBI Taxonomy" id="419665"/>
    <lineage>
        <taxon>Archaea</taxon>
        <taxon>Methanobacteriati</taxon>
        <taxon>Methanobacteriota</taxon>
        <taxon>Methanomada group</taxon>
        <taxon>Methanococci</taxon>
        <taxon>Methanococcales</taxon>
        <taxon>Methanococcaceae</taxon>
        <taxon>Methanococcus</taxon>
    </lineage>
</organism>
<dbReference type="STRING" id="419665.Maeo_0448"/>
<reference evidence="3" key="1">
    <citation type="submission" date="2007-06" db="EMBL/GenBank/DDBJ databases">
        <title>Complete sequence of Methanococcus aeolicus Nankai-3.</title>
        <authorList>
            <consortium name="US DOE Joint Genome Institute"/>
            <person name="Copeland A."/>
            <person name="Lucas S."/>
            <person name="Lapidus A."/>
            <person name="Barry K."/>
            <person name="Glavina del Rio T."/>
            <person name="Dalin E."/>
            <person name="Tice H."/>
            <person name="Pitluck S."/>
            <person name="Chain P."/>
            <person name="Malfatti S."/>
            <person name="Shin M."/>
            <person name="Vergez L."/>
            <person name="Schmutz J."/>
            <person name="Larimer F."/>
            <person name="Land M."/>
            <person name="Hauser L."/>
            <person name="Kyrpides N."/>
            <person name="Lykidis A."/>
            <person name="Sieprawska-Lupa M."/>
            <person name="Whitman W.B."/>
            <person name="Richardson P."/>
        </authorList>
    </citation>
    <scope>NUCLEOTIDE SEQUENCE [LARGE SCALE GENOMIC DNA]</scope>
    <source>
        <strain evidence="3">Nankai-3</strain>
    </source>
</reference>
<dbReference type="OrthoDB" id="133985at2157"/>